<protein>
    <submittedName>
        <fullName evidence="1">Uncharacterized protein</fullName>
    </submittedName>
</protein>
<evidence type="ECO:0000313" key="2">
    <source>
        <dbReference type="Proteomes" id="UP000799324"/>
    </source>
</evidence>
<name>A0A6A6SKI1_9PLEO</name>
<gene>
    <name evidence="1" type="ORF">K491DRAFT_685119</name>
</gene>
<dbReference type="Proteomes" id="UP000799324">
    <property type="component" value="Unassembled WGS sequence"/>
</dbReference>
<dbReference type="EMBL" id="MU004571">
    <property type="protein sequence ID" value="KAF2647922.1"/>
    <property type="molecule type" value="Genomic_DNA"/>
</dbReference>
<accession>A0A6A6SKI1</accession>
<evidence type="ECO:0000313" key="1">
    <source>
        <dbReference type="EMBL" id="KAF2647922.1"/>
    </source>
</evidence>
<organism evidence="1 2">
    <name type="scientific">Lophiostoma macrostomum CBS 122681</name>
    <dbReference type="NCBI Taxonomy" id="1314788"/>
    <lineage>
        <taxon>Eukaryota</taxon>
        <taxon>Fungi</taxon>
        <taxon>Dikarya</taxon>
        <taxon>Ascomycota</taxon>
        <taxon>Pezizomycotina</taxon>
        <taxon>Dothideomycetes</taxon>
        <taxon>Pleosporomycetidae</taxon>
        <taxon>Pleosporales</taxon>
        <taxon>Lophiostomataceae</taxon>
        <taxon>Lophiostoma</taxon>
    </lineage>
</organism>
<proteinExistence type="predicted"/>
<sequence>MKEEPLRKRLEHQSMDVFDSTQQFKSSCPQEKKILKKKKRKLITCARPLYHTDASKPSSENQFGASKILVTHARLFLYSFLDFYFQIPICLRTFSFHPLDTHVHRKEGLEFYVTYKAVLATHKTSRNPQPPNGVVGCERNACDQWVVVPSMSQMHHPLKFLLTRFEIQNMRESKIQNTPCAETANNQVKAVQSHVRKTRGQCLAGVLAIQELKLKTSRVLILMATLRVGKKTLAAGRCSNRIAMEKGTE</sequence>
<reference evidence="1" key="1">
    <citation type="journal article" date="2020" name="Stud. Mycol.">
        <title>101 Dothideomycetes genomes: a test case for predicting lifestyles and emergence of pathogens.</title>
        <authorList>
            <person name="Haridas S."/>
            <person name="Albert R."/>
            <person name="Binder M."/>
            <person name="Bloem J."/>
            <person name="Labutti K."/>
            <person name="Salamov A."/>
            <person name="Andreopoulos B."/>
            <person name="Baker S."/>
            <person name="Barry K."/>
            <person name="Bills G."/>
            <person name="Bluhm B."/>
            <person name="Cannon C."/>
            <person name="Castanera R."/>
            <person name="Culley D."/>
            <person name="Daum C."/>
            <person name="Ezra D."/>
            <person name="Gonzalez J."/>
            <person name="Henrissat B."/>
            <person name="Kuo A."/>
            <person name="Liang C."/>
            <person name="Lipzen A."/>
            <person name="Lutzoni F."/>
            <person name="Magnuson J."/>
            <person name="Mondo S."/>
            <person name="Nolan M."/>
            <person name="Ohm R."/>
            <person name="Pangilinan J."/>
            <person name="Park H.-J."/>
            <person name="Ramirez L."/>
            <person name="Alfaro M."/>
            <person name="Sun H."/>
            <person name="Tritt A."/>
            <person name="Yoshinaga Y."/>
            <person name="Zwiers L.-H."/>
            <person name="Turgeon B."/>
            <person name="Goodwin S."/>
            <person name="Spatafora J."/>
            <person name="Crous P."/>
            <person name="Grigoriev I."/>
        </authorList>
    </citation>
    <scope>NUCLEOTIDE SEQUENCE</scope>
    <source>
        <strain evidence="1">CBS 122681</strain>
    </source>
</reference>
<dbReference type="AlphaFoldDB" id="A0A6A6SKI1"/>
<keyword evidence="2" id="KW-1185">Reference proteome</keyword>